<sequence length="561" mass="62487">MVLFESPFDSVPVVDKPFGEIILSKIWQHAIKYPRKKAIICAENEDQYFTYSEIYLYSLSVASFLEKLEICHGNVAAFVMPNNLYFAPIFIGCALRGVTITAASMSNTHYELERQFTDASAKIIFCSKDALENVLTATKNLSIKKIIIIDADKNTTFPNPNIINFFEIFTSAPLTNLPPANIKIETDALMLPYSSGTTGTPKGVIVTHKGFGTHANVFNASMETFVKNVFIEKPYIFDQEHELLVLPIYHMFGCCTLFKSLMLAKTIVLMKQFEPEPFFQAIEKFKIRMLIIHPPVLIMLSKHPSIEKYDLSSIEIVFSSASAAGKDIIEEIKRKHPNLRQVTQCYGATESLVMSFPDSEKLPNGSNGKVAPLGKMRVVDVETGAELSYNQPGEILYLSPVLTPGYLNKPEATKESIDSEGWYHTGDFGYLDEEGNVFIIDRMKEVIKVEGLTVSPAELEDVLLSHSSIADAAVIGILNGTAGEVPKAYIVRKDANLTEAEVMEFVKERVAYFKQLTGGVEFINEIPKNASGKILRRVLREQNHAANGNAAPILTVYHLDK</sequence>
<dbReference type="WBParaSite" id="ES5_v2.g12486.t1">
    <property type="protein sequence ID" value="ES5_v2.g12486.t1"/>
    <property type="gene ID" value="ES5_v2.g12486"/>
</dbReference>
<proteinExistence type="predicted"/>
<dbReference type="Proteomes" id="UP000887579">
    <property type="component" value="Unplaced"/>
</dbReference>
<evidence type="ECO:0000313" key="1">
    <source>
        <dbReference type="Proteomes" id="UP000887579"/>
    </source>
</evidence>
<evidence type="ECO:0000313" key="2">
    <source>
        <dbReference type="WBParaSite" id="ES5_v2.g12486.t1"/>
    </source>
</evidence>
<name>A0AC34F685_9BILA</name>
<reference evidence="2" key="1">
    <citation type="submission" date="2022-11" db="UniProtKB">
        <authorList>
            <consortium name="WormBaseParasite"/>
        </authorList>
    </citation>
    <scope>IDENTIFICATION</scope>
</reference>
<accession>A0AC34F685</accession>
<protein>
    <submittedName>
        <fullName evidence="2">Uncharacterized protein</fullName>
    </submittedName>
</protein>
<organism evidence="1 2">
    <name type="scientific">Panagrolaimus sp. ES5</name>
    <dbReference type="NCBI Taxonomy" id="591445"/>
    <lineage>
        <taxon>Eukaryota</taxon>
        <taxon>Metazoa</taxon>
        <taxon>Ecdysozoa</taxon>
        <taxon>Nematoda</taxon>
        <taxon>Chromadorea</taxon>
        <taxon>Rhabditida</taxon>
        <taxon>Tylenchina</taxon>
        <taxon>Panagrolaimomorpha</taxon>
        <taxon>Panagrolaimoidea</taxon>
        <taxon>Panagrolaimidae</taxon>
        <taxon>Panagrolaimus</taxon>
    </lineage>
</organism>